<keyword evidence="5" id="KW-1185">Reference proteome</keyword>
<name>A0ABU9CEZ8_9BURK</name>
<reference evidence="4 5" key="1">
    <citation type="submission" date="2024-04" db="EMBL/GenBank/DDBJ databases">
        <title>Novel species of the genus Ideonella isolated from streams.</title>
        <authorList>
            <person name="Lu H."/>
        </authorList>
    </citation>
    <scope>NUCLEOTIDE SEQUENCE [LARGE SCALE GENOMIC DNA]</scope>
    <source>
        <strain evidence="4 5">DXS22W</strain>
    </source>
</reference>
<evidence type="ECO:0000256" key="2">
    <source>
        <dbReference type="PROSITE-ProRule" id="PRU00703"/>
    </source>
</evidence>
<organism evidence="4 5">
    <name type="scientific">Pseudaquabacterium inlustre</name>
    <dbReference type="NCBI Taxonomy" id="2984192"/>
    <lineage>
        <taxon>Bacteria</taxon>
        <taxon>Pseudomonadati</taxon>
        <taxon>Pseudomonadota</taxon>
        <taxon>Betaproteobacteria</taxon>
        <taxon>Burkholderiales</taxon>
        <taxon>Sphaerotilaceae</taxon>
        <taxon>Pseudaquabacterium</taxon>
    </lineage>
</organism>
<evidence type="ECO:0000256" key="1">
    <source>
        <dbReference type="ARBA" id="ARBA00023122"/>
    </source>
</evidence>
<dbReference type="RefSeq" id="WP_341408760.1">
    <property type="nucleotide sequence ID" value="NZ_JBBUTH010000001.1"/>
</dbReference>
<proteinExistence type="predicted"/>
<gene>
    <name evidence="4" type="ORF">AACH10_02440</name>
</gene>
<dbReference type="SUPFAM" id="SSF54631">
    <property type="entry name" value="CBS-domain pair"/>
    <property type="match status" value="1"/>
</dbReference>
<dbReference type="InterPro" id="IPR046342">
    <property type="entry name" value="CBS_dom_sf"/>
</dbReference>
<evidence type="ECO:0000313" key="5">
    <source>
        <dbReference type="Proteomes" id="UP001365405"/>
    </source>
</evidence>
<comment type="caution">
    <text evidence="4">The sequence shown here is derived from an EMBL/GenBank/DDBJ whole genome shotgun (WGS) entry which is preliminary data.</text>
</comment>
<accession>A0ABU9CEZ8</accession>
<dbReference type="Pfam" id="PF00571">
    <property type="entry name" value="CBS"/>
    <property type="match status" value="2"/>
</dbReference>
<evidence type="ECO:0000259" key="3">
    <source>
        <dbReference type="PROSITE" id="PS51371"/>
    </source>
</evidence>
<feature type="domain" description="CBS" evidence="3">
    <location>
        <begin position="98"/>
        <end position="155"/>
    </location>
</feature>
<dbReference type="PANTHER" id="PTHR43080:SF2">
    <property type="entry name" value="CBS DOMAIN-CONTAINING PROTEIN"/>
    <property type="match status" value="1"/>
</dbReference>
<dbReference type="PANTHER" id="PTHR43080">
    <property type="entry name" value="CBS DOMAIN-CONTAINING PROTEIN CBSX3, MITOCHONDRIAL"/>
    <property type="match status" value="1"/>
</dbReference>
<dbReference type="InterPro" id="IPR051257">
    <property type="entry name" value="Diverse_CBS-Domain"/>
</dbReference>
<dbReference type="SMART" id="SM00116">
    <property type="entry name" value="CBS"/>
    <property type="match status" value="2"/>
</dbReference>
<dbReference type="Proteomes" id="UP001365405">
    <property type="component" value="Unassembled WGS sequence"/>
</dbReference>
<dbReference type="InterPro" id="IPR000644">
    <property type="entry name" value="CBS_dom"/>
</dbReference>
<dbReference type="Gene3D" id="3.10.580.10">
    <property type="entry name" value="CBS-domain"/>
    <property type="match status" value="1"/>
</dbReference>
<dbReference type="EMBL" id="JBBUTH010000001">
    <property type="protein sequence ID" value="MEK8049087.1"/>
    <property type="molecule type" value="Genomic_DNA"/>
</dbReference>
<evidence type="ECO:0000313" key="4">
    <source>
        <dbReference type="EMBL" id="MEK8049087.1"/>
    </source>
</evidence>
<protein>
    <submittedName>
        <fullName evidence="4">CBS domain-containing protein</fullName>
    </submittedName>
</protein>
<dbReference type="PROSITE" id="PS51371">
    <property type="entry name" value="CBS"/>
    <property type="match status" value="2"/>
</dbReference>
<keyword evidence="1 2" id="KW-0129">CBS domain</keyword>
<feature type="domain" description="CBS" evidence="3">
    <location>
        <begin position="167"/>
        <end position="225"/>
    </location>
</feature>
<sequence length="227" mass="23985">MFSIYGTTGRVFSGSLEQLRRVPGVGQGLRVAPVDDREITFVGALDDAGRAVERQGERAGQGAAQAQAAVQARREAMAAYAPGSDVARHRITTVAELMSHDVLLLPADAPLRQAWQMLSARGVAQAPVRDADGRLVGLARLADLAPPPFVDPSRLAAFWAQPVSARMRTPVPAVDAETDVRRLAQVLAATGLPGLPVVDDGGQIQGYIGRGDLMRALAADPPLDLWA</sequence>